<name>A0A6G1FW63_9PEZI</name>
<dbReference type="OrthoDB" id="3029470at2759"/>
<evidence type="ECO:0000313" key="2">
    <source>
        <dbReference type="Proteomes" id="UP000504638"/>
    </source>
</evidence>
<dbReference type="Proteomes" id="UP000504638">
    <property type="component" value="Unplaced"/>
</dbReference>
<reference evidence="1 3" key="1">
    <citation type="submission" date="2020-01" db="EMBL/GenBank/DDBJ databases">
        <authorList>
            <consortium name="DOE Joint Genome Institute"/>
            <person name="Haridas S."/>
            <person name="Albert R."/>
            <person name="Binder M."/>
            <person name="Bloem J."/>
            <person name="Labutti K."/>
            <person name="Salamov A."/>
            <person name="Andreopoulos B."/>
            <person name="Baker S.E."/>
            <person name="Barry K."/>
            <person name="Bills G."/>
            <person name="Bluhm B.H."/>
            <person name="Cannon C."/>
            <person name="Castanera R."/>
            <person name="Culley D.E."/>
            <person name="Daum C."/>
            <person name="Ezra D."/>
            <person name="Gonzalez J.B."/>
            <person name="Henrissat B."/>
            <person name="Kuo A."/>
            <person name="Liang C."/>
            <person name="Lipzen A."/>
            <person name="Lutzoni F."/>
            <person name="Magnuson J."/>
            <person name="Mondo S."/>
            <person name="Nolan M."/>
            <person name="Ohm R."/>
            <person name="Pangilinan J."/>
            <person name="Park H.-J."/>
            <person name="Ramirez L."/>
            <person name="Alfaro M."/>
            <person name="Sun H."/>
            <person name="Tritt A."/>
            <person name="Yoshinaga Y."/>
            <person name="Zwiers L.-H."/>
            <person name="Turgeon B.G."/>
            <person name="Goodwin S.B."/>
            <person name="Spatafora J.W."/>
            <person name="Crous P.W."/>
            <person name="Grigoriev I.V."/>
        </authorList>
    </citation>
    <scope>NUCLEOTIDE SEQUENCE</scope>
    <source>
        <strain evidence="1 3">CBS 781.70</strain>
    </source>
</reference>
<dbReference type="GeneID" id="54414453"/>
<reference evidence="3" key="2">
    <citation type="submission" date="2020-04" db="EMBL/GenBank/DDBJ databases">
        <authorList>
            <consortium name="NCBI Genome Project"/>
        </authorList>
    </citation>
    <scope>NUCLEOTIDE SEQUENCE</scope>
    <source>
        <strain evidence="3">CBS 781.70</strain>
    </source>
</reference>
<dbReference type="RefSeq" id="XP_033531599.1">
    <property type="nucleotide sequence ID" value="XM_033673883.1"/>
</dbReference>
<organism evidence="1">
    <name type="scientific">Eremomyces bilateralis CBS 781.70</name>
    <dbReference type="NCBI Taxonomy" id="1392243"/>
    <lineage>
        <taxon>Eukaryota</taxon>
        <taxon>Fungi</taxon>
        <taxon>Dikarya</taxon>
        <taxon>Ascomycota</taxon>
        <taxon>Pezizomycotina</taxon>
        <taxon>Dothideomycetes</taxon>
        <taxon>Dothideomycetes incertae sedis</taxon>
        <taxon>Eremomycetales</taxon>
        <taxon>Eremomycetaceae</taxon>
        <taxon>Eremomyces</taxon>
    </lineage>
</organism>
<proteinExistence type="predicted"/>
<protein>
    <submittedName>
        <fullName evidence="1 3">Uncharacterized protein</fullName>
    </submittedName>
</protein>
<evidence type="ECO:0000313" key="1">
    <source>
        <dbReference type="EMBL" id="KAF1809968.1"/>
    </source>
</evidence>
<dbReference type="AlphaFoldDB" id="A0A6G1FW63"/>
<sequence length="329" mass="37367">MSVSAPFGHPKYDRAPNRLLSQFDMISDSHDRFPELTPFACQPFPGSIFFDLEVLDPEYSSVVRLYRGSCCYEDDGLVFDQETLLAHWHHDFQPMPPKEHWKPLDSILRKWLSEFERGKFSFSSNNPTYVPWATQDLEEAIQAWETLLNVIEANMPGHTTESRRENPLPTNILDQYTLSSFTKAFLSRARLPSFKYVAPGVTYFTPDLFHAVYSSEPRDSQRLPRYEDTDGNEVVTLILPAECSIPYPGGAGSADREGFARFTVSRRAGLYTTGDASYADGVRLVDSVDSNRKILDYQPPRYPWGPTRSPRLADYTKVGRACPEQILGG</sequence>
<evidence type="ECO:0000313" key="3">
    <source>
        <dbReference type="RefSeq" id="XP_033531599.1"/>
    </source>
</evidence>
<dbReference type="EMBL" id="ML975169">
    <property type="protein sequence ID" value="KAF1809968.1"/>
    <property type="molecule type" value="Genomic_DNA"/>
</dbReference>
<keyword evidence="2" id="KW-1185">Reference proteome</keyword>
<reference evidence="3" key="3">
    <citation type="submission" date="2025-04" db="UniProtKB">
        <authorList>
            <consortium name="RefSeq"/>
        </authorList>
    </citation>
    <scope>IDENTIFICATION</scope>
    <source>
        <strain evidence="3">CBS 781.70</strain>
    </source>
</reference>
<gene>
    <name evidence="1 3" type="ORF">P152DRAFT_144640</name>
</gene>
<accession>A0A6G1FW63</accession>